<name>A0A4Z2J755_9TELE</name>
<dbReference type="AlphaFoldDB" id="A0A4Z2J755"/>
<evidence type="ECO:0000313" key="2">
    <source>
        <dbReference type="Proteomes" id="UP000314294"/>
    </source>
</evidence>
<proteinExistence type="predicted"/>
<reference evidence="1 2" key="1">
    <citation type="submission" date="2019-03" db="EMBL/GenBank/DDBJ databases">
        <title>First draft genome of Liparis tanakae, snailfish: a comprehensive survey of snailfish specific genes.</title>
        <authorList>
            <person name="Kim W."/>
            <person name="Song I."/>
            <person name="Jeong J.-H."/>
            <person name="Kim D."/>
            <person name="Kim S."/>
            <person name="Ryu S."/>
            <person name="Song J.Y."/>
            <person name="Lee S.K."/>
        </authorList>
    </citation>
    <scope>NUCLEOTIDE SEQUENCE [LARGE SCALE GENOMIC DNA]</scope>
    <source>
        <tissue evidence="1">Muscle</tissue>
    </source>
</reference>
<dbReference type="Proteomes" id="UP000314294">
    <property type="component" value="Unassembled WGS sequence"/>
</dbReference>
<protein>
    <submittedName>
        <fullName evidence="1">Uncharacterized protein</fullName>
    </submittedName>
</protein>
<gene>
    <name evidence="1" type="ORF">EYF80_004425</name>
</gene>
<accession>A0A4Z2J755</accession>
<dbReference type="EMBL" id="SRLO01000021">
    <property type="protein sequence ID" value="TNN85403.1"/>
    <property type="molecule type" value="Genomic_DNA"/>
</dbReference>
<organism evidence="1 2">
    <name type="scientific">Liparis tanakae</name>
    <name type="common">Tanaka's snailfish</name>
    <dbReference type="NCBI Taxonomy" id="230148"/>
    <lineage>
        <taxon>Eukaryota</taxon>
        <taxon>Metazoa</taxon>
        <taxon>Chordata</taxon>
        <taxon>Craniata</taxon>
        <taxon>Vertebrata</taxon>
        <taxon>Euteleostomi</taxon>
        <taxon>Actinopterygii</taxon>
        <taxon>Neopterygii</taxon>
        <taxon>Teleostei</taxon>
        <taxon>Neoteleostei</taxon>
        <taxon>Acanthomorphata</taxon>
        <taxon>Eupercaria</taxon>
        <taxon>Perciformes</taxon>
        <taxon>Cottioidei</taxon>
        <taxon>Cottales</taxon>
        <taxon>Liparidae</taxon>
        <taxon>Liparis</taxon>
    </lineage>
</organism>
<comment type="caution">
    <text evidence="1">The sequence shown here is derived from an EMBL/GenBank/DDBJ whole genome shotgun (WGS) entry which is preliminary data.</text>
</comment>
<evidence type="ECO:0000313" key="1">
    <source>
        <dbReference type="EMBL" id="TNN85403.1"/>
    </source>
</evidence>
<keyword evidence="2" id="KW-1185">Reference proteome</keyword>
<sequence>MLERLMYSSKYSKQSLLYWLILEGRLRKRSTSCSSGSGSVMRRSPSTMWNCSTGKYFSQRSKCAGVHGQLLELVHLRVVRHRSGGGLADDDQQLDGGVHFEDAFGDLLCDEVGGALLNGNLVGEGEGHFLPVPVDAPGVVLVIVEKVDLLRSLDHRRMQVEHLQQGAGAPLAHPDDDGPRQLLDQVVQADLLFGGIALAQFMEQAALKLQDRYLSPFLHLHTYHGPIIVSRQSQIAGLIAAPLNGLTVQLTLIQGDVQSVGSGAASRSRTLWTLIDVAGFTKKVWLSPPSPGRVVKVLCLFDTCVQHFCPSLVRLTRTVKGASLGRYDSWEGEQIGQRHRR</sequence>